<dbReference type="EMBL" id="BONG01000019">
    <property type="protein sequence ID" value="GIF89961.1"/>
    <property type="molecule type" value="Genomic_DNA"/>
</dbReference>
<dbReference type="SMART" id="SM00267">
    <property type="entry name" value="GGDEF"/>
    <property type="match status" value="1"/>
</dbReference>
<evidence type="ECO:0000256" key="1">
    <source>
        <dbReference type="SAM" id="MobiDB-lite"/>
    </source>
</evidence>
<reference evidence="3 4" key="1">
    <citation type="submission" date="2021-01" db="EMBL/GenBank/DDBJ databases">
        <title>Whole genome shotgun sequence of Catellatospora chokoriensis NBRC 107358.</title>
        <authorList>
            <person name="Komaki H."/>
            <person name="Tamura T."/>
        </authorList>
    </citation>
    <scope>NUCLEOTIDE SEQUENCE [LARGE SCALE GENOMIC DNA]</scope>
    <source>
        <strain evidence="3 4">NBRC 107358</strain>
    </source>
</reference>
<gene>
    <name evidence="3" type="ORF">Cch02nite_34050</name>
</gene>
<dbReference type="PROSITE" id="PS50887">
    <property type="entry name" value="GGDEF"/>
    <property type="match status" value="1"/>
</dbReference>
<evidence type="ECO:0000259" key="2">
    <source>
        <dbReference type="PROSITE" id="PS50887"/>
    </source>
</evidence>
<feature type="region of interest" description="Disordered" evidence="1">
    <location>
        <begin position="506"/>
        <end position="535"/>
    </location>
</feature>
<name>A0A8J3JRW0_9ACTN</name>
<dbReference type="PANTHER" id="PTHR45138:SF24">
    <property type="entry name" value="DIGUANYLATE CYCLASE DGCC-RELATED"/>
    <property type="match status" value="1"/>
</dbReference>
<feature type="domain" description="GGDEF" evidence="2">
    <location>
        <begin position="413"/>
        <end position="535"/>
    </location>
</feature>
<dbReference type="Pfam" id="PF00990">
    <property type="entry name" value="GGDEF"/>
    <property type="match status" value="1"/>
</dbReference>
<comment type="caution">
    <text evidence="3">The sequence shown here is derived from an EMBL/GenBank/DDBJ whole genome shotgun (WGS) entry which is preliminary data.</text>
</comment>
<dbReference type="GO" id="GO:1902201">
    <property type="term" value="P:negative regulation of bacterial-type flagellum-dependent cell motility"/>
    <property type="evidence" value="ECO:0007669"/>
    <property type="project" value="TreeGrafter"/>
</dbReference>
<dbReference type="InterPro" id="IPR050469">
    <property type="entry name" value="Diguanylate_Cyclase"/>
</dbReference>
<sequence length="535" mass="56944">MRAGTFPKIAVSYRSLRTDLVLRYETAIFLAALGWKAVRGVGMYLVRRDVMVRHLSEDVIADVAEVAAGCDSVVRACNAAVSVLHGHLGAAVDVLLLSPGQLSVVAFSGAWQAPTAVPSHYGVVGHVLATGRPTTIDDASIAYAGLHTGRPVGSVVCAPLSEAADLPIGVLNIEFDHVVAEPARWADELAEVGRRLRRRIDELGGLPAETRAELLLRHTLGFATAHSGAQLAEMACRAAVELTGLGSATVLTRRVVPVGQPRYPLRQTAAHTAAGAHDLPARVADLPPQTLAELVDAVCRHGASHTLGDPAGEDVRGFEPLVQAGVRTLLAFPVRASAPEPRLDVAMLVMDELAVRVDPSTVTVLELLMANAAECYERLGTLQQMQALAETDPLTGLRHLGPFTERLAATRPGRTALLVIDVDNFKQINDRLGHAEGDRVLMELSAAMRESLRHGDELFRVGGDEFVAVLDVPDAAEAVRVADRLVAAARDSGSAVSVGMALRRPGEPAQSTLRRADQAMYTAKQDPQHSVWSAE</sequence>
<accession>A0A8J3JRW0</accession>
<dbReference type="GO" id="GO:0005886">
    <property type="term" value="C:plasma membrane"/>
    <property type="evidence" value="ECO:0007669"/>
    <property type="project" value="TreeGrafter"/>
</dbReference>
<dbReference type="CDD" id="cd01949">
    <property type="entry name" value="GGDEF"/>
    <property type="match status" value="1"/>
</dbReference>
<dbReference type="GO" id="GO:0052621">
    <property type="term" value="F:diguanylate cyclase activity"/>
    <property type="evidence" value="ECO:0007669"/>
    <property type="project" value="TreeGrafter"/>
</dbReference>
<dbReference type="InterPro" id="IPR000160">
    <property type="entry name" value="GGDEF_dom"/>
</dbReference>
<dbReference type="InterPro" id="IPR029787">
    <property type="entry name" value="Nucleotide_cyclase"/>
</dbReference>
<evidence type="ECO:0000313" key="4">
    <source>
        <dbReference type="Proteomes" id="UP000619293"/>
    </source>
</evidence>
<organism evidence="3 4">
    <name type="scientific">Catellatospora chokoriensis</name>
    <dbReference type="NCBI Taxonomy" id="310353"/>
    <lineage>
        <taxon>Bacteria</taxon>
        <taxon>Bacillati</taxon>
        <taxon>Actinomycetota</taxon>
        <taxon>Actinomycetes</taxon>
        <taxon>Micromonosporales</taxon>
        <taxon>Micromonosporaceae</taxon>
        <taxon>Catellatospora</taxon>
    </lineage>
</organism>
<dbReference type="InterPro" id="IPR043128">
    <property type="entry name" value="Rev_trsase/Diguanyl_cyclase"/>
</dbReference>
<dbReference type="Proteomes" id="UP000619293">
    <property type="component" value="Unassembled WGS sequence"/>
</dbReference>
<dbReference type="SUPFAM" id="SSF55781">
    <property type="entry name" value="GAF domain-like"/>
    <property type="match status" value="1"/>
</dbReference>
<proteinExistence type="predicted"/>
<dbReference type="GO" id="GO:0043709">
    <property type="term" value="P:cell adhesion involved in single-species biofilm formation"/>
    <property type="evidence" value="ECO:0007669"/>
    <property type="project" value="TreeGrafter"/>
</dbReference>
<keyword evidence="4" id="KW-1185">Reference proteome</keyword>
<protein>
    <recommendedName>
        <fullName evidence="2">GGDEF domain-containing protein</fullName>
    </recommendedName>
</protein>
<dbReference type="PANTHER" id="PTHR45138">
    <property type="entry name" value="REGULATORY COMPONENTS OF SENSORY TRANSDUCTION SYSTEM"/>
    <property type="match status" value="1"/>
</dbReference>
<dbReference type="Gene3D" id="3.30.450.40">
    <property type="match status" value="1"/>
</dbReference>
<evidence type="ECO:0000313" key="3">
    <source>
        <dbReference type="EMBL" id="GIF89961.1"/>
    </source>
</evidence>
<dbReference type="NCBIfam" id="TIGR00254">
    <property type="entry name" value="GGDEF"/>
    <property type="match status" value="1"/>
</dbReference>
<dbReference type="AlphaFoldDB" id="A0A8J3JRW0"/>
<dbReference type="Gene3D" id="3.30.70.270">
    <property type="match status" value="1"/>
</dbReference>
<dbReference type="InterPro" id="IPR029016">
    <property type="entry name" value="GAF-like_dom_sf"/>
</dbReference>
<dbReference type="SUPFAM" id="SSF55073">
    <property type="entry name" value="Nucleotide cyclase"/>
    <property type="match status" value="1"/>
</dbReference>